<comment type="similarity">
    <text evidence="3">Belongs to the PCNA family.</text>
</comment>
<dbReference type="GO" id="GO:0030337">
    <property type="term" value="F:DNA polymerase processivity factor activity"/>
    <property type="evidence" value="ECO:0007669"/>
    <property type="project" value="UniProtKB-UniRule"/>
</dbReference>
<dbReference type="AlphaFoldDB" id="A0A7C7ZE15"/>
<dbReference type="NCBIfam" id="NF002222">
    <property type="entry name" value="PRK01115.1-5"/>
    <property type="match status" value="1"/>
</dbReference>
<comment type="function">
    <text evidence="3">Sliding clamp subunit that acts as a moving platform for DNA processing. Responsible for tethering the catalytic subunit of DNA polymerase and other proteins to DNA during high-speed replication.</text>
</comment>
<dbReference type="Proteomes" id="UP000589516">
    <property type="component" value="Unassembled WGS sequence"/>
</dbReference>
<keyword evidence="1 3" id="KW-0235">DNA replication</keyword>
<dbReference type="PANTHER" id="PTHR11352:SF0">
    <property type="entry name" value="PROLIFERATING CELL NUCLEAR ANTIGEN"/>
    <property type="match status" value="1"/>
</dbReference>
<accession>A0A7C7ZE15</accession>
<feature type="domain" description="Proliferating cell nuclear antigen PCNA N-terminal" evidence="4">
    <location>
        <begin position="15"/>
        <end position="108"/>
    </location>
</feature>
<dbReference type="GO" id="GO:0006275">
    <property type="term" value="P:regulation of DNA replication"/>
    <property type="evidence" value="ECO:0007669"/>
    <property type="project" value="UniProtKB-UniRule"/>
</dbReference>
<evidence type="ECO:0000256" key="3">
    <source>
        <dbReference type="HAMAP-Rule" id="MF_00317"/>
    </source>
</evidence>
<proteinExistence type="inferred from homology"/>
<dbReference type="InterPro" id="IPR022648">
    <property type="entry name" value="Pr_cel_nuc_antig_N"/>
</dbReference>
<dbReference type="Gene3D" id="3.70.10.10">
    <property type="match status" value="1"/>
</dbReference>
<name>A0A7C7ZE15_9ARCH</name>
<evidence type="ECO:0000256" key="2">
    <source>
        <dbReference type="ARBA" id="ARBA00023125"/>
    </source>
</evidence>
<dbReference type="GO" id="GO:0003677">
    <property type="term" value="F:DNA binding"/>
    <property type="evidence" value="ECO:0007669"/>
    <property type="project" value="UniProtKB-UniRule"/>
</dbReference>
<evidence type="ECO:0000313" key="6">
    <source>
        <dbReference type="Proteomes" id="UP000589516"/>
    </source>
</evidence>
<dbReference type="Pfam" id="PF00705">
    <property type="entry name" value="PCNA_N"/>
    <property type="match status" value="1"/>
</dbReference>
<evidence type="ECO:0000256" key="1">
    <source>
        <dbReference type="ARBA" id="ARBA00022705"/>
    </source>
</evidence>
<dbReference type="SUPFAM" id="SSF55979">
    <property type="entry name" value="DNA clamp"/>
    <property type="match status" value="2"/>
</dbReference>
<evidence type="ECO:0000259" key="4">
    <source>
        <dbReference type="Pfam" id="PF00705"/>
    </source>
</evidence>
<dbReference type="CDD" id="cd00577">
    <property type="entry name" value="PCNA"/>
    <property type="match status" value="1"/>
</dbReference>
<dbReference type="HAMAP" id="MF_00317">
    <property type="entry name" value="DNApol_clamp_arch"/>
    <property type="match status" value="1"/>
</dbReference>
<sequence length="258" mass="28067">MRRRCNPVIKARISAEHLKEFVGTVGALVDEAKLSVAEGEMIVKAVDPSHVAMIEARLDKTAFDSYEAAEAELGIDVDKFRSVLAVARAGDMVDLEQDTELNRLVVTIGNLTRAMPLLDTAGMPDPKVPALDLPATVKVAVEEILQGLKASKSVSDHIALSTSKKVFRLVCEGDNQNRVDLELGKKQLEKLDSPEEQTSLFSLEYFTLMVGSLAKDRILNISLGSDLPVRITADLAVDDLTGAQGEVTFLLAPRIDRE</sequence>
<dbReference type="InterPro" id="IPR000730">
    <property type="entry name" value="Pr_cel_nuc_antig"/>
</dbReference>
<protein>
    <recommendedName>
        <fullName evidence="3">DNA polymerase sliding clamp</fullName>
    </recommendedName>
    <alternativeName>
        <fullName evidence="3">Proliferating cell nuclear antigen homolog</fullName>
        <shortName evidence="3">PCNA</shortName>
    </alternativeName>
</protein>
<comment type="caution">
    <text evidence="5">The sequence shown here is derived from an EMBL/GenBank/DDBJ whole genome shotgun (WGS) entry which is preliminary data.</text>
</comment>
<evidence type="ECO:0000313" key="5">
    <source>
        <dbReference type="EMBL" id="HIG63914.1"/>
    </source>
</evidence>
<dbReference type="PANTHER" id="PTHR11352">
    <property type="entry name" value="PROLIFERATING CELL NUCLEAR ANTIGEN"/>
    <property type="match status" value="1"/>
</dbReference>
<dbReference type="EMBL" id="DUAV01000032">
    <property type="protein sequence ID" value="HIG63914.1"/>
    <property type="molecule type" value="Genomic_DNA"/>
</dbReference>
<dbReference type="InterPro" id="IPR046938">
    <property type="entry name" value="DNA_clamp_sf"/>
</dbReference>
<dbReference type="GO" id="GO:0006272">
    <property type="term" value="P:leading strand elongation"/>
    <property type="evidence" value="ECO:0007669"/>
    <property type="project" value="TreeGrafter"/>
</dbReference>
<reference evidence="6" key="1">
    <citation type="journal article" date="2019" name="bioRxiv">
        <title>Genome diversification in globally distributed novel marine Proteobacteria is linked to environmental adaptation.</title>
        <authorList>
            <person name="Zhou Z."/>
            <person name="Tran P.Q."/>
            <person name="Kieft K."/>
            <person name="Anantharaman K."/>
        </authorList>
    </citation>
    <scope>NUCLEOTIDE SEQUENCE [LARGE SCALE GENOMIC DNA]</scope>
</reference>
<organism evidence="5 6">
    <name type="scientific">Marine Group III euryarchaeote</name>
    <dbReference type="NCBI Taxonomy" id="2173149"/>
    <lineage>
        <taxon>Archaea</taxon>
        <taxon>Methanobacteriati</taxon>
        <taxon>Thermoplasmatota</taxon>
        <taxon>Thermoplasmata</taxon>
        <taxon>Candidatus Thermoprofundales</taxon>
    </lineage>
</organism>
<keyword evidence="2 3" id="KW-0238">DNA-binding</keyword>
<gene>
    <name evidence="3" type="primary">pcn</name>
    <name evidence="5" type="ORF">EYQ16_05315</name>
</gene>
<comment type="subunit">
    <text evidence="3">Homotrimer. The subunits circularize to form a toroid; DNA passes through its center. Replication factor C (RFC) is required to load the toroid on the DNA.</text>
</comment>